<gene>
    <name evidence="4" type="ORF">ADU70_1988</name>
    <name evidence="5" type="ORF">ADU72_0665</name>
</gene>
<accession>A0AAC9B302</accession>
<dbReference type="EC" id="2.4.1.52" evidence="4"/>
<feature type="domain" description="Glycosyl transferase family 1" evidence="3">
    <location>
        <begin position="330"/>
        <end position="487"/>
    </location>
</feature>
<keyword evidence="2 4" id="KW-0808">Transferase</keyword>
<dbReference type="SUPFAM" id="SSF53756">
    <property type="entry name" value="UDP-Glycosyltransferase/glycogen phosphorylase"/>
    <property type="match status" value="1"/>
</dbReference>
<dbReference type="InterPro" id="IPR022372">
    <property type="entry name" value="Accessory_SS_Asp1"/>
</dbReference>
<dbReference type="EMBL" id="CP012288">
    <property type="protein sequence ID" value="AMV66610.1"/>
    <property type="molecule type" value="Genomic_DNA"/>
</dbReference>
<dbReference type="Pfam" id="PF16993">
    <property type="entry name" value="Asp1"/>
    <property type="match status" value="1"/>
</dbReference>
<dbReference type="AlphaFoldDB" id="A0AAC9B302"/>
<protein>
    <submittedName>
        <fullName evidence="4">Poly(Glycerol-phosphate) alpha-glucosyltransferase</fullName>
        <ecNumber evidence="4">2.4.1.52</ecNumber>
    </submittedName>
</protein>
<evidence type="ECO:0000313" key="5">
    <source>
        <dbReference type="EMBL" id="AMV66610.1"/>
    </source>
</evidence>
<dbReference type="RefSeq" id="WP_046872418.1">
    <property type="nucleotide sequence ID" value="NZ_BAAAXI010000086.1"/>
</dbReference>
<organism evidence="4 7">
    <name type="scientific">Pediococcus damnosus</name>
    <dbReference type="NCBI Taxonomy" id="51663"/>
    <lineage>
        <taxon>Bacteria</taxon>
        <taxon>Bacillati</taxon>
        <taxon>Bacillota</taxon>
        <taxon>Bacilli</taxon>
        <taxon>Lactobacillales</taxon>
        <taxon>Lactobacillaceae</taxon>
        <taxon>Pediococcus</taxon>
    </lineage>
</organism>
<proteinExistence type="predicted"/>
<evidence type="ECO:0000313" key="7">
    <source>
        <dbReference type="Proteomes" id="UP000076405"/>
    </source>
</evidence>
<dbReference type="InterPro" id="IPR001296">
    <property type="entry name" value="Glyco_trans_1"/>
</dbReference>
<dbReference type="EMBL" id="CP012275">
    <property type="protein sequence ID" value="AMV63454.1"/>
    <property type="molecule type" value="Genomic_DNA"/>
</dbReference>
<dbReference type="Pfam" id="PF00534">
    <property type="entry name" value="Glycos_transf_1"/>
    <property type="match status" value="1"/>
</dbReference>
<reference evidence="6 7" key="1">
    <citation type="journal article" date="2016" name="PLoS ONE">
        <title>The Identification of Novel Diagnostic Marker Genes for the Detection of Beer Spoiling Pediococcus damnosus Strains Using the BlAst Diagnostic Gene findEr.</title>
        <authorList>
            <person name="Behr J."/>
            <person name="Geissler A.J."/>
            <person name="Schmid J."/>
            <person name="Zehe A."/>
            <person name="Vogel R.F."/>
        </authorList>
    </citation>
    <scope>NUCLEOTIDE SEQUENCE [LARGE SCALE GENOMIC DNA]</scope>
    <source>
        <strain evidence="4 7">TMW 2.1533</strain>
        <strain evidence="5 6">TMW 2.1535</strain>
    </source>
</reference>
<evidence type="ECO:0000259" key="3">
    <source>
        <dbReference type="Pfam" id="PF00534"/>
    </source>
</evidence>
<dbReference type="PANTHER" id="PTHR12526:SF629">
    <property type="entry name" value="TEICHURONIC ACID BIOSYNTHESIS GLYCOSYLTRANSFERASE TUAH-RELATED"/>
    <property type="match status" value="1"/>
</dbReference>
<evidence type="ECO:0000256" key="2">
    <source>
        <dbReference type="ARBA" id="ARBA00022679"/>
    </source>
</evidence>
<dbReference type="GO" id="GO:0047265">
    <property type="term" value="F:poly(glycerol-phosphate) alpha-glucosyltransferase activity"/>
    <property type="evidence" value="ECO:0007669"/>
    <property type="project" value="UniProtKB-EC"/>
</dbReference>
<keyword evidence="6" id="KW-1185">Reference proteome</keyword>
<dbReference type="Proteomes" id="UP000076244">
    <property type="component" value="Chromosome"/>
</dbReference>
<evidence type="ECO:0000313" key="6">
    <source>
        <dbReference type="Proteomes" id="UP000076244"/>
    </source>
</evidence>
<name>A0AAC9B302_9LACO</name>
<dbReference type="KEGG" id="pdm:ADU72_0665"/>
<sequence>MIYFLNEYLMGLNSGLEYTEINRIKLLKNNHVPAKIVTRDYNQELHRNMKTLGVEDDDMVNMFDYFQHAEHIETPKVLKTIDLNLPKAYEIDQGADFSRVTDGDRVVADVHFADGTYGQVAYVNYFDAYMNIAKTEFYDWRGFKSMDKYFTPTGAPVAEFIFTPEGKRVYESYYMNDVNGNPVNSLLKLIDYKGEDYNFDNLDELFTFFLDELNRRDGSHQTFIADRPAQTNTPMMNMVTLAHKYVSLPIVHGVDPHDQVHSAFDPAYATVFGPRIDELDGIIVMTQAQKRDLSKHLNHPQTPIYVIPGAVVLNSTRNEPHVLYRNRVQDRLLFVGRLTPDKQVDRLIRAVQIISQKIPSVTLDIYGYGSAEDVNGLKKLAQDLKVDQLVHFKGFVYDLTTVYNQAGLFVSASRSDAMPLAMVEAMAHGLPAVAYASHYGPSEIIDDKQNGRLIAEGDEDVFLFSRAVIDLLSDPDLLAKYSDKAYEIGDRYSEEHVLADWQLLLEHEK</sequence>
<evidence type="ECO:0000313" key="4">
    <source>
        <dbReference type="EMBL" id="AMV63454.1"/>
    </source>
</evidence>
<dbReference type="Gene3D" id="3.40.50.2000">
    <property type="entry name" value="Glycogen Phosphorylase B"/>
    <property type="match status" value="3"/>
</dbReference>
<dbReference type="GeneID" id="57275928"/>
<dbReference type="GO" id="GO:0015031">
    <property type="term" value="P:protein transport"/>
    <property type="evidence" value="ECO:0007669"/>
    <property type="project" value="InterPro"/>
</dbReference>
<dbReference type="PANTHER" id="PTHR12526">
    <property type="entry name" value="GLYCOSYLTRANSFERASE"/>
    <property type="match status" value="1"/>
</dbReference>
<evidence type="ECO:0000256" key="1">
    <source>
        <dbReference type="ARBA" id="ARBA00022676"/>
    </source>
</evidence>
<keyword evidence="1 4" id="KW-0328">Glycosyltransferase</keyword>
<dbReference type="Proteomes" id="UP000076405">
    <property type="component" value="Chromosome"/>
</dbReference>